<evidence type="ECO:0000256" key="1">
    <source>
        <dbReference type="ARBA" id="ARBA00022741"/>
    </source>
</evidence>
<dbReference type="GO" id="GO:0016460">
    <property type="term" value="C:myosin II complex"/>
    <property type="evidence" value="ECO:0000318"/>
    <property type="project" value="GO_Central"/>
</dbReference>
<evidence type="ECO:0000259" key="9">
    <source>
        <dbReference type="PROSITE" id="PS51456"/>
    </source>
</evidence>
<feature type="coiled-coil region" evidence="7">
    <location>
        <begin position="1915"/>
        <end position="1991"/>
    </location>
</feature>
<dbReference type="GO" id="GO:0003774">
    <property type="term" value="F:cytoskeletal motor activity"/>
    <property type="evidence" value="ECO:0007669"/>
    <property type="project" value="UniProtKB-UniRule"/>
</dbReference>
<feature type="compositionally biased region" description="Polar residues" evidence="8">
    <location>
        <begin position="99"/>
        <end position="117"/>
    </location>
</feature>
<proteinExistence type="inferred from homology"/>
<dbReference type="GO" id="GO:0005524">
    <property type="term" value="F:ATP binding"/>
    <property type="evidence" value="ECO:0007669"/>
    <property type="project" value="UniProtKB-UniRule"/>
</dbReference>
<dbReference type="GO" id="GO:0016461">
    <property type="term" value="C:unconventional myosin complex"/>
    <property type="evidence" value="ECO:0000318"/>
    <property type="project" value="GO_Central"/>
</dbReference>
<gene>
    <name evidence="10" type="primary">MYO18B</name>
</gene>
<feature type="compositionally biased region" description="Basic and acidic residues" evidence="8">
    <location>
        <begin position="2489"/>
        <end position="2502"/>
    </location>
</feature>
<feature type="coiled-coil region" evidence="7">
    <location>
        <begin position="1434"/>
        <end position="1638"/>
    </location>
</feature>
<feature type="region of interest" description="Disordered" evidence="8">
    <location>
        <begin position="2447"/>
        <end position="2570"/>
    </location>
</feature>
<feature type="compositionally biased region" description="Basic and acidic residues" evidence="8">
    <location>
        <begin position="330"/>
        <end position="372"/>
    </location>
</feature>
<feature type="compositionally biased region" description="Low complexity" evidence="8">
    <location>
        <begin position="2250"/>
        <end position="2265"/>
    </location>
</feature>
<evidence type="ECO:0000313" key="11">
    <source>
        <dbReference type="Proteomes" id="UP000002279"/>
    </source>
</evidence>
<feature type="compositionally biased region" description="Basic and acidic residues" evidence="8">
    <location>
        <begin position="2451"/>
        <end position="2464"/>
    </location>
</feature>
<keyword evidence="3 7" id="KW-0175">Coiled coil</keyword>
<accession>F6SCB1</accession>
<dbReference type="GO" id="GO:0030018">
    <property type="term" value="C:Z disc"/>
    <property type="evidence" value="ECO:0007669"/>
    <property type="project" value="Ensembl"/>
</dbReference>
<feature type="compositionally biased region" description="Gly residues" evidence="8">
    <location>
        <begin position="229"/>
        <end position="243"/>
    </location>
</feature>
<dbReference type="GO" id="GO:0051015">
    <property type="term" value="F:actin filament binding"/>
    <property type="evidence" value="ECO:0000318"/>
    <property type="project" value="GO_Central"/>
</dbReference>
<dbReference type="Gene3D" id="1.20.58.530">
    <property type="match status" value="1"/>
</dbReference>
<dbReference type="Gene3D" id="1.20.120.720">
    <property type="entry name" value="Myosin VI head, motor domain, U50 subdomain"/>
    <property type="match status" value="1"/>
</dbReference>
<dbReference type="PANTHER" id="PTHR45615">
    <property type="entry name" value="MYOSIN HEAVY CHAIN, NON-MUSCLE"/>
    <property type="match status" value="1"/>
</dbReference>
<dbReference type="InterPro" id="IPR036961">
    <property type="entry name" value="Kinesin_motor_dom_sf"/>
</dbReference>
<dbReference type="PROSITE" id="PS50096">
    <property type="entry name" value="IQ"/>
    <property type="match status" value="1"/>
</dbReference>
<feature type="compositionally biased region" description="Basic and acidic residues" evidence="8">
    <location>
        <begin position="447"/>
        <end position="481"/>
    </location>
</feature>
<comment type="similarity">
    <text evidence="6">Belongs to the TRAFAC class myosin-kinesin ATPase superfamily. Myosin family.</text>
</comment>
<dbReference type="STRING" id="9258.ENSOANP00000001018"/>
<dbReference type="InterPro" id="IPR001609">
    <property type="entry name" value="Myosin_head_motor_dom-like"/>
</dbReference>
<comment type="caution">
    <text evidence="6">Lacks conserved residue(s) required for the propagation of feature annotation.</text>
</comment>
<keyword evidence="4 6" id="KW-0518">Myosin</keyword>
<feature type="binding site" evidence="6">
    <location>
        <begin position="696"/>
        <end position="703"/>
    </location>
    <ligand>
        <name>ATP</name>
        <dbReference type="ChEBI" id="CHEBI:30616"/>
    </ligand>
</feature>
<dbReference type="HOGENOM" id="CLU_357502_0_0_1"/>
<feature type="compositionally biased region" description="Basic and acidic residues" evidence="8">
    <location>
        <begin position="2223"/>
        <end position="2232"/>
    </location>
</feature>
<feature type="domain" description="Myosin motor" evidence="9">
    <location>
        <begin position="606"/>
        <end position="1366"/>
    </location>
</feature>
<feature type="compositionally biased region" description="Acidic residues" evidence="8">
    <location>
        <begin position="525"/>
        <end position="541"/>
    </location>
</feature>
<feature type="compositionally biased region" description="Basic and acidic residues" evidence="8">
    <location>
        <begin position="218"/>
        <end position="228"/>
    </location>
</feature>
<dbReference type="FunCoup" id="F6SCB1">
    <property type="interactions" value="190"/>
</dbReference>
<keyword evidence="6" id="KW-0009">Actin-binding</keyword>
<sequence>MLTLFSGADASPHPQPRHLAVPPDLTLPCVLGVSPHPLCLAFIHGSQIREEDKTPPPTSPPPLFSVIPGGFIRQLVRETEKEAKDLKRKKKAAAAVTAQETQEVSRGTCRPRNNSVRRTPPDGSPAAGPTEELVPKEEDSIPPGRKDQQTGAGRSAVTSVSEEKPPPRRPVAISRGPGKCLGGSSVQGAGKARSGAEAEPSGPDRKAGPGSPQAHEPPAPDKTEEKGDGGLGSNSGLQRGGQGSVRPEEAPGAVDPGRGSTLLNKGGNFQTSGGKRAETKAGGTPGSGPQDRRWEGNQGQSQGMKGRDPEVSQGQESTGREGQPHPAVAKGEEPRKESEPGDRPLRSAGMRDEAQIRAEKGAEPQKGAEKGSKSQVQVRKWGQSCAKVGKMDEPSAKAGGETGPQAKSGGETGSRAKTGGEAGPQAKTGVEAGPRSETGGEAGSQAKIEKETEFGWRNGSQKDLESESRGQTRRPGWEEPSHGMSTGGEAQSKEADGNEPQTTAAGGPEPQTDKESGGEPATVLEQEDGEQGRDDDSDQESEDRWYETEKVWLVQKDGFVLATVTKPDVGTPELAAGRVRLRLEADDSITEVDEENVQRANPAEYDLADNLAALTSLNESSVLNTLRHRYGARLTHTFAGPDLIALQPGGAGDPDAMKVPRGRRAGLPPPHVCSLAQGAYWAMLGQRRDQAIVPLGRSGSGKTATCQQALEHLVGFAGSVDGRLSAEKIRAMFTVLRAFGSVSGGHPGGSTRFSMIASLDFGASGRVAAAHLQTLLLESVRVAQQPEGESNFLVFSQMLAGLDLDLRTELFLHQMAESNAFGMGFWTKAEEKQKAAAAFTQLQAAMATLGILASEQKAIWRVLAAIYHLGAAGACKVGRKQFMRFEWANQAAAVLGCDYEELSGAVFKHHLRHIIEQVTSGRGRGPRPEQEPPTPGPKMTGVECVEGIASGLYEELFGVIVSLINRSLTSDHLAVASISVVDTAGFQNPRHQKKERAATFEELCHNYVHERLRALFYERTFVSTLDRFKEVPGVHFELPEECPAPTVAAVDRNAMQWRVPVGAAAEEARGLFWLLDEEAQVEGSSESVVLDRLCAAFGQKGPDSAGEGPAAVRRCEQAGQMELNHQLGRDPVRYDLSGWLRKARPNLSAQNAGRLLQQSHREEVRSLFLPRSQLPVPCRSLSGLDVRSAQALRRIGCVRKTFASSFAAVRGRSVCAQIKLQADALVSVIRRAQVHFVHRLVPRADVAGPEGRHPPPSEAAAGPGDLLVDVPVLRAQLAGAQVLDALRLHRTGYPDHMGFPQFRRQFQVLAPLFVKNLPSASEGIDEGKAVRELLEALDLEKRSVRVGRSQVFLKAGVRARLEKEREKLVSQSVVPFQAACKGFLSRQKFKRAKMERLAALCIQKNLRAYEAIEDWPWWRLLAAVRPLLSTALEAHQLRAKEEELEALRRKLDKSEKARNELRQNADQLGSKIADLTMELSDERSKGDVASRVLEGARAEGLRASREIRELKSKYEQVQKNLGMVEKQLEEAQKKIELCESEKSNSIGDDGWQTRFDCAQMEIEFLRKRVLQCEERLESELNSRRELDQKLGEAQSALEGAKKAAQQLKRKCRHLTCDLEDARVLLESQQSRNHELEKRQKRFDMQLAQALGESRFEKSLREKVTQENTSIRWEFSKLQQKFEQKEEEASALKQRVALLGSRIQELSAPQMPHGTDVAALKKQLWDLEANAAEQERTLRRQENTIQQLEQLRHRFELEIERMKQMHQKEEEDKEEELEDVRQSCQKRLRQLEMQLEQEYEEKQMSLHEKQDLEGLIATLCEQIGHRDFDVEKRLRRDLKRTHALLADAQLLLGSLGEAGNTGAKDELEKARAQLQDSEARCVEAQKMQKTMAAELENLHMELEGITRNKILVEEQLYQLQHERADLLRRLDEDQEDLNDILTKHKNLIAQSAADIAQIRELQQQLEEAKQEKQSLREKLRATEGRLDFLERSTVERGIVSRQEAVICDLENKLDFQSVQIKRLEVLVFRLRGSVLKMGEELEKAVEAESRERENSRYYQRRLEELKAEMDALAERELGAGRRRVELEKHVEELSAVRQTLQADLETAIRRIADLQLALEEVESSDDSDAERAGGSPAGSATSSRPGASGGSWLSASLGRSSPSRTSGAGSLFGLSVLGPRLNRESRDQDPSPVASPVGPSRGVPGENWGDGDFDRLSLSSLRTARRDLGKPADGEGPGGRRRPVEGGGALSPPARRGSPAPPSEARLPSPSQALSEFVEELRRKRRWEKEQGTLGWEDPSPLPIYQTTGASALRRYRSARESGLLSSPTLGERPRPAPGLVRSTSLRCLATDAVDAVSPGPGERRAGFGSCESIFGAGGRDRSSGREPGRAGSSEDAAVPVPGRAPLVFQNRQFSGLLDELGDDDPLTPGLPWLRYYPGTRVDFDDFLPAIRKPEAPGSERDGRGGRVPPPGILEGRAPGGRLDPGVEAVPKKNPEPDTEPGHLSDSSSSSGSVFSYRSADSVKSRPGSRGSGGIVSAGTDVPRERQEAGRSEAEGEEDGLGSIMKKYLGK</sequence>
<evidence type="ECO:0000256" key="3">
    <source>
        <dbReference type="ARBA" id="ARBA00023054"/>
    </source>
</evidence>
<evidence type="ECO:0000256" key="5">
    <source>
        <dbReference type="ARBA" id="ARBA00023175"/>
    </source>
</evidence>
<dbReference type="CDD" id="cd01386">
    <property type="entry name" value="MYSc_Myo18"/>
    <property type="match status" value="1"/>
</dbReference>
<dbReference type="Gene3D" id="3.40.850.10">
    <property type="entry name" value="Kinesin motor domain"/>
    <property type="match status" value="1"/>
</dbReference>
<dbReference type="SUPFAM" id="SSF52540">
    <property type="entry name" value="P-loop containing nucleoside triphosphate hydrolases"/>
    <property type="match status" value="1"/>
</dbReference>
<feature type="region of interest" description="Disordered" evidence="8">
    <location>
        <begin position="918"/>
        <end position="940"/>
    </location>
</feature>
<reference evidence="10" key="1">
    <citation type="submission" date="2025-08" db="UniProtKB">
        <authorList>
            <consortium name="Ensembl"/>
        </authorList>
    </citation>
    <scope>IDENTIFICATION</scope>
    <source>
        <strain evidence="10">Glennie</strain>
    </source>
</reference>
<keyword evidence="1 6" id="KW-0547">Nucleotide-binding</keyword>
<dbReference type="InParanoid" id="F6SCB1"/>
<evidence type="ECO:0000256" key="7">
    <source>
        <dbReference type="SAM" id="Coils"/>
    </source>
</evidence>
<dbReference type="OMA" id="MLQAHKQ"/>
<evidence type="ECO:0000256" key="6">
    <source>
        <dbReference type="PROSITE-ProRule" id="PRU00782"/>
    </source>
</evidence>
<dbReference type="PROSITE" id="PS51456">
    <property type="entry name" value="MYOSIN_MOTOR"/>
    <property type="match status" value="1"/>
</dbReference>
<dbReference type="PANTHER" id="PTHR45615:SF8">
    <property type="entry name" value="UNCONVENTIONAL MYOSIN-XVIIIB"/>
    <property type="match status" value="1"/>
</dbReference>
<dbReference type="GO" id="GO:0005737">
    <property type="term" value="C:cytoplasm"/>
    <property type="evidence" value="ECO:0000318"/>
    <property type="project" value="GO_Central"/>
</dbReference>
<organism evidence="10 11">
    <name type="scientific">Ornithorhynchus anatinus</name>
    <name type="common">Duckbill platypus</name>
    <dbReference type="NCBI Taxonomy" id="9258"/>
    <lineage>
        <taxon>Eukaryota</taxon>
        <taxon>Metazoa</taxon>
        <taxon>Chordata</taxon>
        <taxon>Craniata</taxon>
        <taxon>Vertebrata</taxon>
        <taxon>Euteleostomi</taxon>
        <taxon>Mammalia</taxon>
        <taxon>Monotremata</taxon>
        <taxon>Ornithorhynchidae</taxon>
        <taxon>Ornithorhynchus</taxon>
    </lineage>
</organism>
<feature type="compositionally biased region" description="Basic and acidic residues" evidence="8">
    <location>
        <begin position="2541"/>
        <end position="2553"/>
    </location>
</feature>
<dbReference type="GO" id="GO:0032982">
    <property type="term" value="C:myosin filament"/>
    <property type="evidence" value="ECO:0000318"/>
    <property type="project" value="GO_Central"/>
</dbReference>
<dbReference type="Gene3D" id="1.10.10.820">
    <property type="match status" value="1"/>
</dbReference>
<evidence type="ECO:0000256" key="4">
    <source>
        <dbReference type="ARBA" id="ARBA00023123"/>
    </source>
</evidence>
<keyword evidence="2 6" id="KW-0067">ATP-binding</keyword>
<feature type="region of interest" description="Disordered" evidence="8">
    <location>
        <begin position="2356"/>
        <end position="2403"/>
    </location>
</feature>
<feature type="compositionally biased region" description="Polar residues" evidence="8">
    <location>
        <begin position="261"/>
        <end position="273"/>
    </location>
</feature>
<dbReference type="eggNOG" id="KOG0161">
    <property type="taxonomic scope" value="Eukaryota"/>
</dbReference>
<dbReference type="GO" id="GO:0055013">
    <property type="term" value="P:cardiac muscle cell development"/>
    <property type="evidence" value="ECO:0007669"/>
    <property type="project" value="Ensembl"/>
</dbReference>
<evidence type="ECO:0000256" key="8">
    <source>
        <dbReference type="SAM" id="MobiDB-lite"/>
    </source>
</evidence>
<keyword evidence="11" id="KW-1185">Reference proteome</keyword>
<feature type="compositionally biased region" description="Polar residues" evidence="8">
    <location>
        <begin position="149"/>
        <end position="160"/>
    </location>
</feature>
<reference evidence="10" key="2">
    <citation type="submission" date="2025-09" db="UniProtKB">
        <authorList>
            <consortium name="Ensembl"/>
        </authorList>
    </citation>
    <scope>IDENTIFICATION</scope>
    <source>
        <strain evidence="10">Glennie</strain>
    </source>
</reference>
<dbReference type="Bgee" id="ENSOANG00000000652">
    <property type="expression patterns" value="Expressed in heart and 4 other cell types or tissues"/>
</dbReference>
<feature type="compositionally biased region" description="Low complexity" evidence="8">
    <location>
        <begin position="2131"/>
        <end position="2166"/>
    </location>
</feature>
<feature type="compositionally biased region" description="Basic and acidic residues" evidence="8">
    <location>
        <begin position="133"/>
        <end position="148"/>
    </location>
</feature>
<dbReference type="GO" id="GO:0031941">
    <property type="term" value="C:filamentous actin"/>
    <property type="evidence" value="ECO:0007669"/>
    <property type="project" value="Ensembl"/>
</dbReference>
<dbReference type="GeneTree" id="ENSGT00940000158067"/>
<feature type="coiled-coil region" evidence="7">
    <location>
        <begin position="1859"/>
        <end position="1886"/>
    </location>
</feature>
<dbReference type="Ensembl" id="ENSOANT00000001019.3">
    <property type="protein sequence ID" value="ENSOANP00000001018.3"/>
    <property type="gene ID" value="ENSOANG00000000652.4"/>
</dbReference>
<dbReference type="InterPro" id="IPR027417">
    <property type="entry name" value="P-loop_NTPase"/>
</dbReference>
<feature type="coiled-coil region" evidence="7">
    <location>
        <begin position="1674"/>
        <end position="1807"/>
    </location>
</feature>
<dbReference type="SMART" id="SM00242">
    <property type="entry name" value="MYSc"/>
    <property type="match status" value="1"/>
</dbReference>
<feature type="compositionally biased region" description="Basic and acidic residues" evidence="8">
    <location>
        <begin position="2378"/>
        <end position="2388"/>
    </location>
</feature>
<evidence type="ECO:0000256" key="2">
    <source>
        <dbReference type="ARBA" id="ARBA00022840"/>
    </source>
</evidence>
<feature type="compositionally biased region" description="Low complexity" evidence="8">
    <location>
        <begin position="2504"/>
        <end position="2518"/>
    </location>
</feature>
<dbReference type="GO" id="GO:0001570">
    <property type="term" value="P:vasculogenesis"/>
    <property type="evidence" value="ECO:0007669"/>
    <property type="project" value="Ensembl"/>
</dbReference>
<protein>
    <submittedName>
        <fullName evidence="10">Myosin XVIIIB</fullName>
    </submittedName>
</protein>
<dbReference type="Gene3D" id="4.10.270.10">
    <property type="entry name" value="Myosin, subunit A"/>
    <property type="match status" value="1"/>
</dbReference>
<keyword evidence="5 6" id="KW-0505">Motor protein</keyword>
<feature type="region of interest" description="Disordered" evidence="8">
    <location>
        <begin position="2321"/>
        <end position="2342"/>
    </location>
</feature>
<name>F6SCB1_ORNAN</name>
<dbReference type="Gene3D" id="6.20.240.20">
    <property type="match status" value="1"/>
</dbReference>
<feature type="region of interest" description="Disordered" evidence="8">
    <location>
        <begin position="2121"/>
        <end position="2276"/>
    </location>
</feature>
<dbReference type="Pfam" id="PF00063">
    <property type="entry name" value="Myosin_head"/>
    <property type="match status" value="1"/>
</dbReference>
<dbReference type="PRINTS" id="PR00193">
    <property type="entry name" value="MYOSINHEAVY"/>
</dbReference>
<dbReference type="Proteomes" id="UP000002279">
    <property type="component" value="Unplaced"/>
</dbReference>
<evidence type="ECO:0000313" key="10">
    <source>
        <dbReference type="Ensembl" id="ENSOANP00000001018.3"/>
    </source>
</evidence>
<feature type="region of interest" description="Disordered" evidence="8">
    <location>
        <begin position="86"/>
        <end position="545"/>
    </location>
</feature>
<dbReference type="InterPro" id="IPR036064">
    <property type="entry name" value="MYSc_Myo18"/>
</dbReference>